<feature type="transmembrane region" description="Helical" evidence="2">
    <location>
        <begin position="208"/>
        <end position="227"/>
    </location>
</feature>
<dbReference type="InterPro" id="IPR019734">
    <property type="entry name" value="TPR_rpt"/>
</dbReference>
<dbReference type="InterPro" id="IPR011990">
    <property type="entry name" value="TPR-like_helical_dom_sf"/>
</dbReference>
<dbReference type="Pfam" id="PF13432">
    <property type="entry name" value="TPR_16"/>
    <property type="match status" value="1"/>
</dbReference>
<dbReference type="SUPFAM" id="SSF48452">
    <property type="entry name" value="TPR-like"/>
    <property type="match status" value="1"/>
</dbReference>
<comment type="caution">
    <text evidence="3">The sequence shown here is derived from an EMBL/GenBank/DDBJ whole genome shotgun (WGS) entry which is preliminary data.</text>
</comment>
<evidence type="ECO:0000256" key="1">
    <source>
        <dbReference type="PROSITE-ProRule" id="PRU00339"/>
    </source>
</evidence>
<keyword evidence="2" id="KW-0812">Transmembrane</keyword>
<feature type="transmembrane region" description="Helical" evidence="2">
    <location>
        <begin position="329"/>
        <end position="348"/>
    </location>
</feature>
<feature type="repeat" description="TPR" evidence="1">
    <location>
        <begin position="595"/>
        <end position="628"/>
    </location>
</feature>
<protein>
    <submittedName>
        <fullName evidence="3">DUF2723 domain-containing protein</fullName>
    </submittedName>
</protein>
<feature type="transmembrane region" description="Helical" evidence="2">
    <location>
        <begin position="168"/>
        <end position="196"/>
    </location>
</feature>
<organism evidence="3 4">
    <name type="scientific">Candidatus Zymogenus saltonus</name>
    <dbReference type="NCBI Taxonomy" id="2844893"/>
    <lineage>
        <taxon>Bacteria</taxon>
        <taxon>Deltaproteobacteria</taxon>
        <taxon>Candidatus Zymogenia</taxon>
        <taxon>Candidatus Zymogeniales</taxon>
        <taxon>Candidatus Zymogenaceae</taxon>
        <taxon>Candidatus Zymogenus</taxon>
    </lineage>
</organism>
<feature type="transmembrane region" description="Helical" evidence="2">
    <location>
        <begin position="304"/>
        <end position="323"/>
    </location>
</feature>
<dbReference type="PANTHER" id="PTHR16214">
    <property type="entry name" value="TRANSMEMBRANE PROTEIN 260"/>
    <property type="match status" value="1"/>
</dbReference>
<proteinExistence type="predicted"/>
<sequence>MNLPGRFKNFFVNNLPHLIFFSAIFIYVITLCPAVYWRDSAEFVDVAFSLGIPHPAGFPTYMPLANLMTYLPMGSIPFKVNLLSAVMGALASVTLFFLIKELIVTLGGRKDNWGLCFSSITALAFAFSYSLWESSVAAEVYAGMGAAAGGILIFTLRWKNTWDRRYLFAGTFLYGLSAGIHATVAFFLPALLVFVLLNFKGRLRGSDFVLSIFFFILGFSSFLYLPIRSLADPRMDWGNPETLEQFLILITDRKDTAYHFAVSWGDLPEKILVFLKVMVRELTYLWPVASLVGLYVAIRRDWRVSILLFLFFLGHISFFVWYWKGGTVYIPSFLVVMGLGGAGIYFIGEYLAGFKKIKINFRRILLVTALSFVVFSLLKDYRSLDKSNYYAAHNIVFADYMRFEYDSLALTSIYWPIFYYYQDIERLREDVTVVPFSDIFQPKYFNRVTAGRFPRIEVPDIPYESETAIPYLGALIKANIDDRKIYIGPDVRIVEKVSKYIVPEVFFFRLLTEGEIEAADDEFYREYFIEYLGRFHTFIQRELSSRGGEFLADNIYKDYYSISFRALSNYFITRKMWPANKAILNMAGAIVGFVPDLKENLAFSLMQLGEYEEAEKIFKSLIRRYPDVVWPRLNWGHNLLALGKYDEAVAEFETVLKMGGARAEAYYGIGLVLYRQGRLTESIDALTRAKESVTEKTKREDVEDIDRLIDTVDNKLSTGNRSK</sequence>
<dbReference type="Proteomes" id="UP000809273">
    <property type="component" value="Unassembled WGS sequence"/>
</dbReference>
<feature type="transmembrane region" description="Helical" evidence="2">
    <location>
        <begin position="112"/>
        <end position="132"/>
    </location>
</feature>
<dbReference type="EMBL" id="JAFGIX010000023">
    <property type="protein sequence ID" value="MBN1572474.1"/>
    <property type="molecule type" value="Genomic_DNA"/>
</dbReference>
<accession>A0A9D8KE92</accession>
<dbReference type="PANTHER" id="PTHR16214:SF3">
    <property type="entry name" value="TRANSMEMBRANE PROTEIN 260"/>
    <property type="match status" value="1"/>
</dbReference>
<feature type="transmembrane region" description="Helical" evidence="2">
    <location>
        <begin position="82"/>
        <end position="100"/>
    </location>
</feature>
<dbReference type="Pfam" id="PF11028">
    <property type="entry name" value="TMEM260-like"/>
    <property type="match status" value="1"/>
</dbReference>
<feature type="transmembrane region" description="Helical" evidence="2">
    <location>
        <begin position="15"/>
        <end position="36"/>
    </location>
</feature>
<evidence type="ECO:0000256" key="2">
    <source>
        <dbReference type="SAM" id="Phobius"/>
    </source>
</evidence>
<dbReference type="Gene3D" id="1.25.40.10">
    <property type="entry name" value="Tetratricopeptide repeat domain"/>
    <property type="match status" value="1"/>
</dbReference>
<name>A0A9D8KE92_9DELT</name>
<feature type="transmembrane region" description="Helical" evidence="2">
    <location>
        <begin position="43"/>
        <end position="62"/>
    </location>
</feature>
<dbReference type="AlphaFoldDB" id="A0A9D8KE92"/>
<gene>
    <name evidence="3" type="ORF">JW984_04675</name>
</gene>
<feature type="transmembrane region" description="Helical" evidence="2">
    <location>
        <begin position="138"/>
        <end position="156"/>
    </location>
</feature>
<reference evidence="3" key="1">
    <citation type="journal article" date="2021" name="Environ. Microbiol.">
        <title>Genomic characterization of three novel Desulfobacterota classes expand the metabolic and phylogenetic diversity of the phylum.</title>
        <authorList>
            <person name="Murphy C.L."/>
            <person name="Biggerstaff J."/>
            <person name="Eichhorn A."/>
            <person name="Ewing E."/>
            <person name="Shahan R."/>
            <person name="Soriano D."/>
            <person name="Stewart S."/>
            <person name="VanMol K."/>
            <person name="Walker R."/>
            <person name="Walters P."/>
            <person name="Elshahed M.S."/>
            <person name="Youssef N.H."/>
        </authorList>
    </citation>
    <scope>NUCLEOTIDE SEQUENCE</scope>
    <source>
        <strain evidence="3">Zod_Metabat.24</strain>
    </source>
</reference>
<evidence type="ECO:0000313" key="3">
    <source>
        <dbReference type="EMBL" id="MBN1572474.1"/>
    </source>
</evidence>
<evidence type="ECO:0000313" key="4">
    <source>
        <dbReference type="Proteomes" id="UP000809273"/>
    </source>
</evidence>
<feature type="transmembrane region" description="Helical" evidence="2">
    <location>
        <begin position="360"/>
        <end position="378"/>
    </location>
</feature>
<keyword evidence="2" id="KW-0472">Membrane</keyword>
<dbReference type="Pfam" id="PF13174">
    <property type="entry name" value="TPR_6"/>
    <property type="match status" value="1"/>
</dbReference>
<dbReference type="SMART" id="SM00028">
    <property type="entry name" value="TPR"/>
    <property type="match status" value="3"/>
</dbReference>
<dbReference type="InterPro" id="IPR021280">
    <property type="entry name" value="TMEM260-like"/>
</dbReference>
<keyword evidence="1" id="KW-0802">TPR repeat</keyword>
<keyword evidence="2" id="KW-1133">Transmembrane helix</keyword>
<reference evidence="3" key="2">
    <citation type="submission" date="2021-01" db="EMBL/GenBank/DDBJ databases">
        <authorList>
            <person name="Hahn C.R."/>
            <person name="Youssef N.H."/>
            <person name="Elshahed M."/>
        </authorList>
    </citation>
    <scope>NUCLEOTIDE SEQUENCE</scope>
    <source>
        <strain evidence="3">Zod_Metabat.24</strain>
    </source>
</reference>
<dbReference type="PROSITE" id="PS50005">
    <property type="entry name" value="TPR"/>
    <property type="match status" value="1"/>
</dbReference>
<dbReference type="InterPro" id="IPR052724">
    <property type="entry name" value="GT117_domain-containing"/>
</dbReference>